<reference evidence="2 3" key="1">
    <citation type="journal article" date="2018" name="Nat. Ecol. Evol.">
        <title>Pezizomycetes genomes reveal the molecular basis of ectomycorrhizal truffle lifestyle.</title>
        <authorList>
            <person name="Murat C."/>
            <person name="Payen T."/>
            <person name="Noel B."/>
            <person name="Kuo A."/>
            <person name="Morin E."/>
            <person name="Chen J."/>
            <person name="Kohler A."/>
            <person name="Krizsan K."/>
            <person name="Balestrini R."/>
            <person name="Da Silva C."/>
            <person name="Montanini B."/>
            <person name="Hainaut M."/>
            <person name="Levati E."/>
            <person name="Barry K.W."/>
            <person name="Belfiori B."/>
            <person name="Cichocki N."/>
            <person name="Clum A."/>
            <person name="Dockter R.B."/>
            <person name="Fauchery L."/>
            <person name="Guy J."/>
            <person name="Iotti M."/>
            <person name="Le Tacon F."/>
            <person name="Lindquist E.A."/>
            <person name="Lipzen A."/>
            <person name="Malagnac F."/>
            <person name="Mello A."/>
            <person name="Molinier V."/>
            <person name="Miyauchi S."/>
            <person name="Poulain J."/>
            <person name="Riccioni C."/>
            <person name="Rubini A."/>
            <person name="Sitrit Y."/>
            <person name="Splivallo R."/>
            <person name="Traeger S."/>
            <person name="Wang M."/>
            <person name="Zifcakova L."/>
            <person name="Wipf D."/>
            <person name="Zambonelli A."/>
            <person name="Paolocci F."/>
            <person name="Nowrousian M."/>
            <person name="Ottonello S."/>
            <person name="Baldrian P."/>
            <person name="Spatafora J.W."/>
            <person name="Henrissat B."/>
            <person name="Nagy L.G."/>
            <person name="Aury J.M."/>
            <person name="Wincker P."/>
            <person name="Grigoriev I.V."/>
            <person name="Bonfante P."/>
            <person name="Martin F.M."/>
        </authorList>
    </citation>
    <scope>NUCLEOTIDE SEQUENCE [LARGE SCALE GENOMIC DNA]</scope>
    <source>
        <strain evidence="2 3">RN42</strain>
    </source>
</reference>
<organism evidence="2 3">
    <name type="scientific">Ascobolus immersus RN42</name>
    <dbReference type="NCBI Taxonomy" id="1160509"/>
    <lineage>
        <taxon>Eukaryota</taxon>
        <taxon>Fungi</taxon>
        <taxon>Dikarya</taxon>
        <taxon>Ascomycota</taxon>
        <taxon>Pezizomycotina</taxon>
        <taxon>Pezizomycetes</taxon>
        <taxon>Pezizales</taxon>
        <taxon>Ascobolaceae</taxon>
        <taxon>Ascobolus</taxon>
    </lineage>
</organism>
<evidence type="ECO:0000313" key="3">
    <source>
        <dbReference type="Proteomes" id="UP000275078"/>
    </source>
</evidence>
<dbReference type="EMBL" id="ML119858">
    <property type="protein sequence ID" value="RPA72512.1"/>
    <property type="molecule type" value="Genomic_DNA"/>
</dbReference>
<feature type="compositionally biased region" description="Low complexity" evidence="1">
    <location>
        <begin position="90"/>
        <end position="107"/>
    </location>
</feature>
<evidence type="ECO:0000313" key="2">
    <source>
        <dbReference type="EMBL" id="RPA72512.1"/>
    </source>
</evidence>
<sequence length="126" mass="13144">MLSDVDVLFGGVLFGGASSSISPMLPSMLVLPPPIVSCWGCFLLWGISFDGASSYGGDKFSASARITFRSPGVPRVIPLSGVDREPRVTLAPSPSGSSSRASPGLPRYSPRALPGTRIESLPPIRV</sequence>
<name>A0A3N4HE45_ASCIM</name>
<protein>
    <submittedName>
        <fullName evidence="2">Uncharacterized protein</fullName>
    </submittedName>
</protein>
<gene>
    <name evidence="2" type="ORF">BJ508DRAFT_72875</name>
</gene>
<evidence type="ECO:0000256" key="1">
    <source>
        <dbReference type="SAM" id="MobiDB-lite"/>
    </source>
</evidence>
<feature type="region of interest" description="Disordered" evidence="1">
    <location>
        <begin position="86"/>
        <end position="126"/>
    </location>
</feature>
<proteinExistence type="predicted"/>
<keyword evidence="3" id="KW-1185">Reference proteome</keyword>
<accession>A0A3N4HE45</accession>
<dbReference type="AlphaFoldDB" id="A0A3N4HE45"/>
<dbReference type="Proteomes" id="UP000275078">
    <property type="component" value="Unassembled WGS sequence"/>
</dbReference>